<feature type="domain" description="ABC3 transporter permease C-terminal" evidence="8">
    <location>
        <begin position="263"/>
        <end position="379"/>
    </location>
</feature>
<sequence>MKIYSIALQSIKRKKSKNILLIAGLLLSVASVITIMTVSKNINENVAAALDEYGANILVTPKSDNLSLNYAGISISSTSYESHELNNEDIIKIRNIKNKKNISIVAPKLFVLTEISGKNVIVAGIKTNEEFRLKKWWKLRGKKPDASDEIFIGANLAGLLSLRVKDTLTISGEKFIITGVLEKTGAQDDGMLFMSVDKAQSLFSKGNKISLIEIAALCYDCPIDEIVSQISAKLPGASVTPIKQAIESKMTAIHRFEHFSLGVSAIILIISMLIVFTNINASVNERTREIGIFQAVGFRRIHIMQIILLEVIMISLTAGALGYITGILAAKFIVPILSMNSNVSVGYDINILFLSLIFSVLLGMLGGFYPAYRATRLDPTAAFRAL</sequence>
<accession>I6Z4F6</accession>
<feature type="transmembrane region" description="Helical" evidence="7">
    <location>
        <begin position="349"/>
        <end position="369"/>
    </location>
</feature>
<dbReference type="InterPro" id="IPR050250">
    <property type="entry name" value="Macrolide_Exporter_MacB"/>
</dbReference>
<dbReference type="PANTHER" id="PTHR30572:SF4">
    <property type="entry name" value="ABC TRANSPORTER PERMEASE YTRF"/>
    <property type="match status" value="1"/>
</dbReference>
<dbReference type="KEGG" id="mro:MROS_0778"/>
<feature type="domain" description="MacB-like periplasmic core" evidence="9">
    <location>
        <begin position="20"/>
        <end position="247"/>
    </location>
</feature>
<dbReference type="eggNOG" id="COG0577">
    <property type="taxonomic scope" value="Bacteria"/>
</dbReference>
<dbReference type="GO" id="GO:0022857">
    <property type="term" value="F:transmembrane transporter activity"/>
    <property type="evidence" value="ECO:0007669"/>
    <property type="project" value="TreeGrafter"/>
</dbReference>
<feature type="transmembrane region" description="Helical" evidence="7">
    <location>
        <begin position="307"/>
        <end position="329"/>
    </location>
</feature>
<proteinExistence type="inferred from homology"/>
<dbReference type="InterPro" id="IPR025857">
    <property type="entry name" value="MacB_PCD"/>
</dbReference>
<gene>
    <name evidence="10" type="ordered locus">MROS_0778</name>
</gene>
<protein>
    <submittedName>
        <fullName evidence="10">ABC transporter membrane protein</fullName>
    </submittedName>
</protein>
<dbReference type="PANTHER" id="PTHR30572">
    <property type="entry name" value="MEMBRANE COMPONENT OF TRANSPORTER-RELATED"/>
    <property type="match status" value="1"/>
</dbReference>
<dbReference type="Pfam" id="PF02687">
    <property type="entry name" value="FtsX"/>
    <property type="match status" value="1"/>
</dbReference>
<evidence type="ECO:0000256" key="3">
    <source>
        <dbReference type="ARBA" id="ARBA00022692"/>
    </source>
</evidence>
<evidence type="ECO:0000256" key="5">
    <source>
        <dbReference type="ARBA" id="ARBA00023136"/>
    </source>
</evidence>
<dbReference type="InterPro" id="IPR003838">
    <property type="entry name" value="ABC3_permease_C"/>
</dbReference>
<organism evidence="10 11">
    <name type="scientific">Melioribacter roseus (strain DSM 23840 / JCM 17771 / VKM B-2668 / P3M-2)</name>
    <dbReference type="NCBI Taxonomy" id="1191523"/>
    <lineage>
        <taxon>Bacteria</taxon>
        <taxon>Pseudomonadati</taxon>
        <taxon>Ignavibacteriota</taxon>
        <taxon>Ignavibacteria</taxon>
        <taxon>Ignavibacteriales</taxon>
        <taxon>Melioribacteraceae</taxon>
        <taxon>Melioribacter</taxon>
    </lineage>
</organism>
<dbReference type="RefSeq" id="WP_014855456.1">
    <property type="nucleotide sequence ID" value="NC_018178.1"/>
</dbReference>
<dbReference type="Pfam" id="PF12704">
    <property type="entry name" value="MacB_PCD"/>
    <property type="match status" value="1"/>
</dbReference>
<dbReference type="Proteomes" id="UP000009011">
    <property type="component" value="Chromosome"/>
</dbReference>
<evidence type="ECO:0000256" key="7">
    <source>
        <dbReference type="SAM" id="Phobius"/>
    </source>
</evidence>
<evidence type="ECO:0000256" key="4">
    <source>
        <dbReference type="ARBA" id="ARBA00022989"/>
    </source>
</evidence>
<dbReference type="EMBL" id="CP003557">
    <property type="protein sequence ID" value="AFN74020.1"/>
    <property type="molecule type" value="Genomic_DNA"/>
</dbReference>
<comment type="subcellular location">
    <subcellularLocation>
        <location evidence="1">Cell membrane</location>
        <topology evidence="1">Multi-pass membrane protein</topology>
    </subcellularLocation>
</comment>
<keyword evidence="3 7" id="KW-0812">Transmembrane</keyword>
<evidence type="ECO:0000259" key="9">
    <source>
        <dbReference type="Pfam" id="PF12704"/>
    </source>
</evidence>
<name>I6Z4F6_MELRP</name>
<evidence type="ECO:0000313" key="10">
    <source>
        <dbReference type="EMBL" id="AFN74020.1"/>
    </source>
</evidence>
<dbReference type="HOGENOM" id="CLU_000604_8_4_10"/>
<keyword evidence="5 7" id="KW-0472">Membrane</keyword>
<keyword evidence="4 7" id="KW-1133">Transmembrane helix</keyword>
<evidence type="ECO:0000259" key="8">
    <source>
        <dbReference type="Pfam" id="PF02687"/>
    </source>
</evidence>
<dbReference type="GO" id="GO:0005886">
    <property type="term" value="C:plasma membrane"/>
    <property type="evidence" value="ECO:0007669"/>
    <property type="project" value="UniProtKB-SubCell"/>
</dbReference>
<evidence type="ECO:0000313" key="11">
    <source>
        <dbReference type="Proteomes" id="UP000009011"/>
    </source>
</evidence>
<keyword evidence="11" id="KW-1185">Reference proteome</keyword>
<feature type="transmembrane region" description="Helical" evidence="7">
    <location>
        <begin position="259"/>
        <end position="279"/>
    </location>
</feature>
<evidence type="ECO:0000256" key="1">
    <source>
        <dbReference type="ARBA" id="ARBA00004651"/>
    </source>
</evidence>
<comment type="similarity">
    <text evidence="6">Belongs to the ABC-4 integral membrane protein family.</text>
</comment>
<dbReference type="OrthoDB" id="9770036at2"/>
<reference evidence="10 11" key="1">
    <citation type="journal article" date="2013" name="PLoS ONE">
        <title>Genomic analysis of Melioribacter roseus, facultatively anaerobic organotrophic bacterium representing a novel deep lineage within Bacteriodetes/Chlorobi group.</title>
        <authorList>
            <person name="Kadnikov V.V."/>
            <person name="Mardanov A.V."/>
            <person name="Podosokorskaya O.A."/>
            <person name="Gavrilov S.N."/>
            <person name="Kublanov I.V."/>
            <person name="Beletsky A.V."/>
            <person name="Bonch-Osmolovskaya E.A."/>
            <person name="Ravin N.V."/>
        </authorList>
    </citation>
    <scope>NUCLEOTIDE SEQUENCE [LARGE SCALE GENOMIC DNA]</scope>
    <source>
        <strain evidence="11">JCM 17771 / P3M-2</strain>
    </source>
</reference>
<keyword evidence="2" id="KW-1003">Cell membrane</keyword>
<dbReference type="AlphaFoldDB" id="I6Z4F6"/>
<dbReference type="STRING" id="1191523.MROS_0778"/>
<evidence type="ECO:0000256" key="2">
    <source>
        <dbReference type="ARBA" id="ARBA00022475"/>
    </source>
</evidence>
<evidence type="ECO:0000256" key="6">
    <source>
        <dbReference type="ARBA" id="ARBA00038076"/>
    </source>
</evidence>